<dbReference type="Proteomes" id="UP000281340">
    <property type="component" value="Unassembled WGS sequence"/>
</dbReference>
<dbReference type="AlphaFoldDB" id="A0A3L9FKX6"/>
<reference evidence="2 5" key="2">
    <citation type="submission" date="2019-08" db="EMBL/GenBank/DDBJ databases">
        <title>Identification of Water Treatment Resistant and Multidrug Resistant Urinary Pathogenic Escherichia coli in Wastewater.</title>
        <authorList>
            <person name="Neumann N."/>
        </authorList>
    </citation>
    <scope>NUCLEOTIDE SEQUENCE [LARGE SCALE GENOMIC DNA]</scope>
    <source>
        <strain evidence="2 5">WU2356</strain>
    </source>
</reference>
<evidence type="ECO:0000313" key="2">
    <source>
        <dbReference type="EMBL" id="MPU50007.1"/>
    </source>
</evidence>
<evidence type="ECO:0000259" key="1">
    <source>
        <dbReference type="Pfam" id="PF00419"/>
    </source>
</evidence>
<accession>A0A3L9FKX6</accession>
<evidence type="ECO:0000313" key="5">
    <source>
        <dbReference type="Proteomes" id="UP000392867"/>
    </source>
</evidence>
<sequence>SWTTLTPGKPNTLNFYARLMATQVPVTAGHINATATFTLEYQ</sequence>
<feature type="domain" description="Fimbrial-type adhesion" evidence="1">
    <location>
        <begin position="3"/>
        <end position="42"/>
    </location>
</feature>
<dbReference type="GO" id="GO:0007155">
    <property type="term" value="P:cell adhesion"/>
    <property type="evidence" value="ECO:0007669"/>
    <property type="project" value="InterPro"/>
</dbReference>
<dbReference type="SUPFAM" id="SSF49401">
    <property type="entry name" value="Bacterial adhesins"/>
    <property type="match status" value="1"/>
</dbReference>
<dbReference type="InterPro" id="IPR008966">
    <property type="entry name" value="Adhesion_dom_sf"/>
</dbReference>
<evidence type="ECO:0000313" key="4">
    <source>
        <dbReference type="Proteomes" id="UP000281340"/>
    </source>
</evidence>
<proteinExistence type="predicted"/>
<dbReference type="InterPro" id="IPR000259">
    <property type="entry name" value="Adhesion_dom_fimbrial"/>
</dbReference>
<evidence type="ECO:0000313" key="3">
    <source>
        <dbReference type="EMBL" id="RLY26496.1"/>
    </source>
</evidence>
<reference evidence="3 4" key="1">
    <citation type="submission" date="2018-10" db="EMBL/GenBank/DDBJ databases">
        <title>Comparison of Escherichia coli isolates recovered from retail chicken and from chicken fecal samples by antimicrobial susceptibility test and whole genome sequencing.</title>
        <authorList>
            <person name="Tang B."/>
            <person name="Ma Y."/>
            <person name="He X."/>
            <person name="Cao L."/>
            <person name="Xia X."/>
            <person name="Yang H."/>
        </authorList>
    </citation>
    <scope>NUCLEOTIDE SEQUENCE [LARGE SCALE GENOMIC DNA]</scope>
    <source>
        <strain evidence="3 4">CMJH98b</strain>
    </source>
</reference>
<dbReference type="Proteomes" id="UP000392867">
    <property type="component" value="Unassembled WGS sequence"/>
</dbReference>
<dbReference type="RefSeq" id="WP_404567325.1">
    <property type="nucleotide sequence ID" value="NZ_JBJCIO010000045.1"/>
</dbReference>
<gene>
    <name evidence="3" type="ORF">EAI46_38300</name>
    <name evidence="2" type="ORF">FVB16_14460</name>
</gene>
<dbReference type="Pfam" id="PF00419">
    <property type="entry name" value="Fimbrial"/>
    <property type="match status" value="1"/>
</dbReference>
<dbReference type="EMBL" id="VOTT01000299">
    <property type="protein sequence ID" value="MPU50007.1"/>
    <property type="molecule type" value="Genomic_DNA"/>
</dbReference>
<dbReference type="EMBL" id="RDDM01002001">
    <property type="protein sequence ID" value="RLY26496.1"/>
    <property type="molecule type" value="Genomic_DNA"/>
</dbReference>
<organism evidence="3 4">
    <name type="scientific">Escherichia coli</name>
    <dbReference type="NCBI Taxonomy" id="562"/>
    <lineage>
        <taxon>Bacteria</taxon>
        <taxon>Pseudomonadati</taxon>
        <taxon>Pseudomonadota</taxon>
        <taxon>Gammaproteobacteria</taxon>
        <taxon>Enterobacterales</taxon>
        <taxon>Enterobacteriaceae</taxon>
        <taxon>Escherichia</taxon>
    </lineage>
</organism>
<dbReference type="InterPro" id="IPR036937">
    <property type="entry name" value="Adhesion_dom_fimbrial_sf"/>
</dbReference>
<feature type="non-terminal residue" evidence="3">
    <location>
        <position position="1"/>
    </location>
</feature>
<comment type="caution">
    <text evidence="3">The sequence shown here is derived from an EMBL/GenBank/DDBJ whole genome shotgun (WGS) entry which is preliminary data.</text>
</comment>
<dbReference type="GO" id="GO:0009289">
    <property type="term" value="C:pilus"/>
    <property type="evidence" value="ECO:0007669"/>
    <property type="project" value="InterPro"/>
</dbReference>
<dbReference type="Gene3D" id="2.60.40.1090">
    <property type="entry name" value="Fimbrial-type adhesion domain"/>
    <property type="match status" value="1"/>
</dbReference>
<name>A0A3L9FKX6_ECOLX</name>
<protein>
    <submittedName>
        <fullName evidence="3">Type 1 fimbrial protein</fullName>
    </submittedName>
</protein>